<dbReference type="EMBL" id="GDIP01233206">
    <property type="protein sequence ID" value="JAI90195.1"/>
    <property type="molecule type" value="Transcribed_RNA"/>
</dbReference>
<feature type="compositionally biased region" description="Low complexity" evidence="6">
    <location>
        <begin position="1335"/>
        <end position="1371"/>
    </location>
</feature>
<keyword evidence="4" id="KW-0943">RNA-mediated gene silencing</keyword>
<dbReference type="EMBL" id="GDIP01233208">
    <property type="protein sequence ID" value="JAI90193.1"/>
    <property type="molecule type" value="Transcribed_RNA"/>
</dbReference>
<feature type="compositionally biased region" description="Gly residues" evidence="6">
    <location>
        <begin position="1560"/>
        <end position="1569"/>
    </location>
</feature>
<comment type="similarity">
    <text evidence="1">Belongs to the GW182 family.</text>
</comment>
<dbReference type="InterPro" id="IPR026805">
    <property type="entry name" value="GW182_M_dom"/>
</dbReference>
<feature type="region of interest" description="Disordered" evidence="6">
    <location>
        <begin position="1527"/>
        <end position="1602"/>
    </location>
</feature>
<dbReference type="InterPro" id="IPR012677">
    <property type="entry name" value="Nucleotide-bd_a/b_plait_sf"/>
</dbReference>
<feature type="compositionally biased region" description="Low complexity" evidence="6">
    <location>
        <begin position="352"/>
        <end position="374"/>
    </location>
</feature>
<evidence type="ECO:0000256" key="1">
    <source>
        <dbReference type="ARBA" id="ARBA00007302"/>
    </source>
</evidence>
<dbReference type="InterPro" id="IPR033503">
    <property type="entry name" value="GW182_RRM"/>
</dbReference>
<evidence type="ECO:0000259" key="7">
    <source>
        <dbReference type="PROSITE" id="PS50102"/>
    </source>
</evidence>
<dbReference type="CDD" id="cd12435">
    <property type="entry name" value="RRM_GW182_like"/>
    <property type="match status" value="1"/>
</dbReference>
<evidence type="ECO:0000256" key="6">
    <source>
        <dbReference type="SAM" id="MobiDB-lite"/>
    </source>
</evidence>
<dbReference type="InterPro" id="IPR000504">
    <property type="entry name" value="RRM_dom"/>
</dbReference>
<feature type="compositionally biased region" description="Gly residues" evidence="6">
    <location>
        <begin position="283"/>
        <end position="300"/>
    </location>
</feature>
<feature type="compositionally biased region" description="Low complexity" evidence="6">
    <location>
        <begin position="126"/>
        <end position="136"/>
    </location>
</feature>
<proteinExistence type="inferred from homology"/>
<dbReference type="PROSITE" id="PS50102">
    <property type="entry name" value="RRM"/>
    <property type="match status" value="1"/>
</dbReference>
<dbReference type="InterPro" id="IPR041971">
    <property type="entry name" value="Gawky_UBA"/>
</dbReference>
<dbReference type="InterPro" id="IPR052068">
    <property type="entry name" value="GW182_domain"/>
</dbReference>
<feature type="compositionally biased region" description="Basic and acidic residues" evidence="6">
    <location>
        <begin position="681"/>
        <end position="692"/>
    </location>
</feature>
<feature type="region of interest" description="Disordered" evidence="6">
    <location>
        <begin position="1101"/>
        <end position="1121"/>
    </location>
</feature>
<dbReference type="GO" id="GO:0003723">
    <property type="term" value="F:RNA binding"/>
    <property type="evidence" value="ECO:0007669"/>
    <property type="project" value="UniProtKB-UniRule"/>
</dbReference>
<reference evidence="8" key="1">
    <citation type="submission" date="2015-10" db="EMBL/GenBank/DDBJ databases">
        <title>Daphnia magna gene sets from two clonal populations assembled and annotated with EvidentialGene.</title>
        <authorList>
            <person name="Gilbert D."/>
            <person name="Podicheti R."/>
            <person name="Orsini L."/>
            <person name="Colbourne J."/>
            <person name="Pfrender M."/>
        </authorList>
    </citation>
    <scope>NUCLEOTIDE SEQUENCE</scope>
</reference>
<dbReference type="GO" id="GO:0060213">
    <property type="term" value="P:positive regulation of nuclear-transcribed mRNA poly(A) tail shortening"/>
    <property type="evidence" value="ECO:0007669"/>
    <property type="project" value="TreeGrafter"/>
</dbReference>
<feature type="domain" description="RRM" evidence="7">
    <location>
        <begin position="1438"/>
        <end position="1510"/>
    </location>
</feature>
<dbReference type="GO" id="GO:0035278">
    <property type="term" value="P:miRNA-mediated gene silencing by inhibition of translation"/>
    <property type="evidence" value="ECO:0007669"/>
    <property type="project" value="InterPro"/>
</dbReference>
<feature type="compositionally biased region" description="Low complexity" evidence="6">
    <location>
        <begin position="327"/>
        <end position="344"/>
    </location>
</feature>
<evidence type="ECO:0000313" key="8">
    <source>
        <dbReference type="EMBL" id="JAI90193.1"/>
    </source>
</evidence>
<feature type="region of interest" description="Disordered" evidence="6">
    <location>
        <begin position="787"/>
        <end position="837"/>
    </location>
</feature>
<dbReference type="PANTHER" id="PTHR13020:SF25">
    <property type="entry name" value="PROTEIN GAWKY"/>
    <property type="match status" value="1"/>
</dbReference>
<dbReference type="CDD" id="cd14284">
    <property type="entry name" value="UBA_GAWKY"/>
    <property type="match status" value="1"/>
</dbReference>
<evidence type="ECO:0000256" key="4">
    <source>
        <dbReference type="ARBA" id="ARBA00023158"/>
    </source>
</evidence>
<keyword evidence="3 5" id="KW-0694">RNA-binding</keyword>
<dbReference type="InterPro" id="IPR035979">
    <property type="entry name" value="RBD_domain_sf"/>
</dbReference>
<dbReference type="GO" id="GO:0000932">
    <property type="term" value="C:P-body"/>
    <property type="evidence" value="ECO:0007669"/>
    <property type="project" value="TreeGrafter"/>
</dbReference>
<dbReference type="EMBL" id="GDIP01233207">
    <property type="protein sequence ID" value="JAI90194.1"/>
    <property type="molecule type" value="Transcribed_RNA"/>
</dbReference>
<feature type="compositionally biased region" description="Low complexity" evidence="6">
    <location>
        <begin position="584"/>
        <end position="597"/>
    </location>
</feature>
<feature type="region of interest" description="Disordered" evidence="6">
    <location>
        <begin position="382"/>
        <end position="401"/>
    </location>
</feature>
<dbReference type="Pfam" id="PF00076">
    <property type="entry name" value="RRM_1"/>
    <property type="match status" value="1"/>
</dbReference>
<feature type="compositionally biased region" description="Polar residues" evidence="6">
    <location>
        <begin position="1297"/>
        <end position="1311"/>
    </location>
</feature>
<feature type="region of interest" description="Disordered" evidence="6">
    <location>
        <begin position="1133"/>
        <end position="1152"/>
    </location>
</feature>
<protein>
    <submittedName>
        <fullName evidence="8">Trinucleotide repeat-containing gene 6B protein</fullName>
    </submittedName>
</protein>
<evidence type="ECO:0000256" key="5">
    <source>
        <dbReference type="PROSITE-ProRule" id="PRU00176"/>
    </source>
</evidence>
<feature type="compositionally biased region" description="Gly residues" evidence="6">
    <location>
        <begin position="431"/>
        <end position="443"/>
    </location>
</feature>
<name>A0A0P4Y3I0_9CRUS</name>
<feature type="compositionally biased region" description="Polar residues" evidence="6">
    <location>
        <begin position="1208"/>
        <end position="1229"/>
    </location>
</feature>
<dbReference type="SUPFAM" id="SSF46934">
    <property type="entry name" value="UBA-like"/>
    <property type="match status" value="1"/>
</dbReference>
<dbReference type="Gene3D" id="3.30.70.330">
    <property type="match status" value="1"/>
</dbReference>
<feature type="region of interest" description="Disordered" evidence="6">
    <location>
        <begin position="584"/>
        <end position="701"/>
    </location>
</feature>
<evidence type="ECO:0000256" key="3">
    <source>
        <dbReference type="ARBA" id="ARBA00022884"/>
    </source>
</evidence>
<dbReference type="OrthoDB" id="5919166at2759"/>
<feature type="compositionally biased region" description="Low complexity" evidence="6">
    <location>
        <begin position="1527"/>
        <end position="1542"/>
    </location>
</feature>
<dbReference type="Pfam" id="PF12938">
    <property type="entry name" value="M_domain"/>
    <property type="match status" value="1"/>
</dbReference>
<feature type="compositionally biased region" description="Polar residues" evidence="6">
    <location>
        <begin position="382"/>
        <end position="396"/>
    </location>
</feature>
<sequence length="1669" mass="173851">MALQMSPVDAHTENYTTCYNQPAVLLPEAAAGTSSHQVEPFQCQLLECFSAEQVPHRTEQKPVPPSLREFEQRVTAVRKEGAVEVMDAPLLAESTEVRCGPEVEDLRGGAASEILTLLEVSQSSVIDSSKVGSSSEESTHPGTHESPSNPPSPCLVDNVEIGSASAISSSSNILNDAQKDSSDAMRQSGLAWRPQSSNQLSMTFSGETNPPSATYADLCPLSTSAHSTLGASASAVSDEDYCDSKEPLIIKGSSSSSSTSAFLQYPPIGPASNRHWGIPQGAGLRGGAGETSLNNGGGSWGHPPASGGWGGGGTNNAANQVQGQWGAASSAANQRSSAASQGPSGAPPPGSSGPQGSNQQLPTGAQQQQQPQGAWDTSKNVVSGNVVQPSGSSPSQGVWAAQAAKNVPNQPTNINPNQDIMATNPLNLAQGGNGGGGAVGGSGPATPSSGKPDPLANYRDVIYAQDGWGGNQVNQDSQWDVPTSPEPKEIPLWKQTASNGTEVWEVNLRNGGQAPPPITQTKTPWGSHTPATNLGGTWGEDDESSEPSSMWTGVPANNGPTNWGANPMGAALTAGPMGPASVPTGAATMGTTGITSGNGMWGGQQQQQQQQPKKEPEWAGPSSMQTGPGGWGEVRPPQRMAMSSIGPSVPDNMGMAPTAPSHWPGPQNKPAPQWGGNVPSKEMKPSGWDEHSPPAQKRQVPQYDDGTAVWGNPSQIQQPGGNVVCRWKDMPNPNVAGGRGMQQSGPPPNRMPPGPGMKTDMSWGQTRNGSWGDGGVGDSNQMNNMWMDDKPVGSGGGGGSWNEPPQTPTPWASGPKPKTPTTPSWGETEDNLSWGQPHKQIPKPLAKEMIWSSKQFRILSEMGFKKDDVENVLRNCNMVMEDALETLRSGRGMFGDDHGSGGYDPMGPHGGAPYPPSARFNPGQQMPFVHPGSSGAPHHLLSNPAPSMGMNPNPAYKILQPQQPPPMPPQVNQSQMVRNMSRVDTGVSSGAGAGSQPSPTQLRILVQQIQMAVQAGHLNPQILNQPLAPQTLVLLNQLLQQIKVLQQLGQQHNMALSRPGQGPMGGPMLQLVPQMNKTKQQIASLQQQIAAQQALYVKQQGQMMNQQPPGVPPSQPSDLFKVDSVHGIQSNLDRMSLQDSGQSRLSQWKYPPLDKDLSDLGMSEFSRAPGSSGGAPGSIPSNAKPPLGSSLSSPNMNPVLGQDGGAWSSLSRSQSETGWPDTNQDLSTGGSVGGNDGKDSWSNATGSSSYSGSISDLVPEFEPGKPWKGPQIKTADDDPTLTPGTFAMSGLNEADVYSNNASKGGQSSTKASPPPVGSGGSSGSGESGFPTLGLSNSTWSFNPSSASSSSVPSSSTPYSSAKIAPKSSWSDAPPPAADPWSAPNKPRGPPPGISASAGIGPKSAGRDWSAAGSRSPWPGTNATVAGGTWAGSLNGASSWLVLRNLTPQIDGSTLKTLCVQHGPLHNFHLYLNHGVALIRYSTGEEAAKAQSALNNCVLGNTTIYADLANESDVQGWLQQLGMPAQQQQQQQQQNQQQQQQQQVAASSGWGIRGSTPGSNNGSGNGGGVGSNASKGSANSGDNWGTGGGGPSSSPWSTGANSVWSTPALDRDLRTTPSALNASLSAERIAQLVPARRSPGQRVHVKQQGLPLNTTQKRKKKRIDRNYVSI</sequence>
<accession>A0A0P4Y3I0</accession>
<feature type="compositionally biased region" description="Polar residues" evidence="6">
    <location>
        <begin position="1133"/>
        <end position="1146"/>
    </location>
</feature>
<feature type="region of interest" description="Disordered" evidence="6">
    <location>
        <begin position="277"/>
        <end position="377"/>
    </location>
</feature>
<dbReference type="FunFam" id="3.30.70.330:FF:000011">
    <property type="entry name" value="trinucleotide repeat-containing gene 6A protein-like"/>
    <property type="match status" value="1"/>
</dbReference>
<dbReference type="GO" id="GO:0005654">
    <property type="term" value="C:nucleoplasm"/>
    <property type="evidence" value="ECO:0007669"/>
    <property type="project" value="TreeGrafter"/>
</dbReference>
<keyword evidence="2" id="KW-0810">Translation regulation</keyword>
<dbReference type="PANTHER" id="PTHR13020">
    <property type="entry name" value="TRINUCLEOTIDE REPEAT-CONTAINING GENE 6"/>
    <property type="match status" value="1"/>
</dbReference>
<reference evidence="8" key="2">
    <citation type="submission" date="2015-10" db="EMBL/GenBank/DDBJ databases">
        <authorList>
            <person name="Gilbert D.G."/>
        </authorList>
    </citation>
    <scope>NUCLEOTIDE SEQUENCE</scope>
</reference>
<feature type="region of interest" description="Disordered" evidence="6">
    <location>
        <begin position="177"/>
        <end position="209"/>
    </location>
</feature>
<feature type="compositionally biased region" description="Gly residues" evidence="6">
    <location>
        <begin position="1317"/>
        <end position="1326"/>
    </location>
</feature>
<feature type="region of interest" description="Disordered" evidence="6">
    <location>
        <begin position="1159"/>
        <end position="1423"/>
    </location>
</feature>
<evidence type="ECO:0000256" key="2">
    <source>
        <dbReference type="ARBA" id="ARBA00022845"/>
    </source>
</evidence>
<feature type="compositionally biased region" description="Low complexity" evidence="6">
    <location>
        <begin position="1240"/>
        <end position="1255"/>
    </location>
</feature>
<feature type="region of interest" description="Disordered" evidence="6">
    <location>
        <begin position="430"/>
        <end position="456"/>
    </location>
</feature>
<feature type="compositionally biased region" description="Low complexity" evidence="6">
    <location>
        <begin position="1570"/>
        <end position="1582"/>
    </location>
</feature>
<dbReference type="SMART" id="SM00360">
    <property type="entry name" value="RRM"/>
    <property type="match status" value="1"/>
</dbReference>
<organism evidence="8">
    <name type="scientific">Daphnia magna</name>
    <dbReference type="NCBI Taxonomy" id="35525"/>
    <lineage>
        <taxon>Eukaryota</taxon>
        <taxon>Metazoa</taxon>
        <taxon>Ecdysozoa</taxon>
        <taxon>Arthropoda</taxon>
        <taxon>Crustacea</taxon>
        <taxon>Branchiopoda</taxon>
        <taxon>Diplostraca</taxon>
        <taxon>Cladocera</taxon>
        <taxon>Anomopoda</taxon>
        <taxon>Daphniidae</taxon>
        <taxon>Daphnia</taxon>
    </lineage>
</organism>
<dbReference type="InterPro" id="IPR009060">
    <property type="entry name" value="UBA-like_sf"/>
</dbReference>
<feature type="region of interest" description="Disordered" evidence="6">
    <location>
        <begin position="126"/>
        <end position="156"/>
    </location>
</feature>
<dbReference type="SUPFAM" id="SSF54928">
    <property type="entry name" value="RNA-binding domain, RBD"/>
    <property type="match status" value="1"/>
</dbReference>
<feature type="compositionally biased region" description="Polar residues" evidence="6">
    <location>
        <begin position="194"/>
        <end position="209"/>
    </location>
</feature>